<dbReference type="EMBL" id="UHIV01000004">
    <property type="protein sequence ID" value="SUP58927.1"/>
    <property type="molecule type" value="Genomic_DNA"/>
</dbReference>
<sequence length="45" mass="5019">MNFVDHHYDQADNDLSQKAPGTDALVIEAPTGMGKPWGIRYLMLT</sequence>
<proteinExistence type="predicted"/>
<dbReference type="Proteomes" id="UP000254621">
    <property type="component" value="Unassembled WGS sequence"/>
</dbReference>
<accession>A0A380P218</accession>
<evidence type="ECO:0000313" key="2">
    <source>
        <dbReference type="Proteomes" id="UP000254621"/>
    </source>
</evidence>
<gene>
    <name evidence="1" type="ORF">NCTC13645_01176</name>
</gene>
<evidence type="ECO:0000313" key="1">
    <source>
        <dbReference type="EMBL" id="SUP58927.1"/>
    </source>
</evidence>
<reference evidence="1 2" key="1">
    <citation type="submission" date="2018-06" db="EMBL/GenBank/DDBJ databases">
        <authorList>
            <consortium name="Pathogen Informatics"/>
            <person name="Doyle S."/>
        </authorList>
    </citation>
    <scope>NUCLEOTIDE SEQUENCE [LARGE SCALE GENOMIC DNA]</scope>
    <source>
        <strain evidence="1 2">NCTC13645</strain>
    </source>
</reference>
<protein>
    <submittedName>
        <fullName evidence="1">Uncharacterized protein</fullName>
    </submittedName>
</protein>
<dbReference type="AlphaFoldDB" id="A0A380P218"/>
<organism evidence="1 2">
    <name type="scientific">Weissella viridescens</name>
    <name type="common">Lactobacillus viridescens</name>
    <dbReference type="NCBI Taxonomy" id="1629"/>
    <lineage>
        <taxon>Bacteria</taxon>
        <taxon>Bacillati</taxon>
        <taxon>Bacillota</taxon>
        <taxon>Bacilli</taxon>
        <taxon>Lactobacillales</taxon>
        <taxon>Lactobacillaceae</taxon>
        <taxon>Weissella</taxon>
    </lineage>
</organism>
<name>A0A380P218_WEIVI</name>